<sequence length="49" mass="5067">MELCKIPGIVSVLSGVRALGPSGVAGSGNSRAIEQAALVLNWICSERKK</sequence>
<keyword evidence="2" id="KW-1185">Reference proteome</keyword>
<gene>
    <name evidence="1" type="ORF">C2845_PM05G04220</name>
</gene>
<evidence type="ECO:0000313" key="1">
    <source>
        <dbReference type="EMBL" id="RLN30868.1"/>
    </source>
</evidence>
<comment type="caution">
    <text evidence="1">The sequence shown here is derived from an EMBL/GenBank/DDBJ whole genome shotgun (WGS) entry which is preliminary data.</text>
</comment>
<protein>
    <submittedName>
        <fullName evidence="1">U-box domain-containing protein 8</fullName>
    </submittedName>
</protein>
<accession>A0A3L6T5J0</accession>
<evidence type="ECO:0000313" key="2">
    <source>
        <dbReference type="Proteomes" id="UP000275267"/>
    </source>
</evidence>
<dbReference type="Proteomes" id="UP000275267">
    <property type="component" value="Unassembled WGS sequence"/>
</dbReference>
<organism evidence="1 2">
    <name type="scientific">Panicum miliaceum</name>
    <name type="common">Proso millet</name>
    <name type="synonym">Broomcorn millet</name>
    <dbReference type="NCBI Taxonomy" id="4540"/>
    <lineage>
        <taxon>Eukaryota</taxon>
        <taxon>Viridiplantae</taxon>
        <taxon>Streptophyta</taxon>
        <taxon>Embryophyta</taxon>
        <taxon>Tracheophyta</taxon>
        <taxon>Spermatophyta</taxon>
        <taxon>Magnoliopsida</taxon>
        <taxon>Liliopsida</taxon>
        <taxon>Poales</taxon>
        <taxon>Poaceae</taxon>
        <taxon>PACMAD clade</taxon>
        <taxon>Panicoideae</taxon>
        <taxon>Panicodae</taxon>
        <taxon>Paniceae</taxon>
        <taxon>Panicinae</taxon>
        <taxon>Panicum</taxon>
        <taxon>Panicum sect. Panicum</taxon>
    </lineage>
</organism>
<dbReference type="AlphaFoldDB" id="A0A3L6T5J0"/>
<reference evidence="2" key="1">
    <citation type="journal article" date="2019" name="Nat. Commun.">
        <title>The genome of broomcorn millet.</title>
        <authorList>
            <person name="Zou C."/>
            <person name="Miki D."/>
            <person name="Li D."/>
            <person name="Tang Q."/>
            <person name="Xiao L."/>
            <person name="Rajput S."/>
            <person name="Deng P."/>
            <person name="Jia W."/>
            <person name="Huang R."/>
            <person name="Zhang M."/>
            <person name="Sun Y."/>
            <person name="Hu J."/>
            <person name="Fu X."/>
            <person name="Schnable P.S."/>
            <person name="Li F."/>
            <person name="Zhang H."/>
            <person name="Feng B."/>
            <person name="Zhu X."/>
            <person name="Liu R."/>
            <person name="Schnable J.C."/>
            <person name="Zhu J.-K."/>
            <person name="Zhang H."/>
        </authorList>
    </citation>
    <scope>NUCLEOTIDE SEQUENCE [LARGE SCALE GENOMIC DNA]</scope>
</reference>
<name>A0A3L6T5J0_PANMI</name>
<proteinExistence type="predicted"/>
<dbReference type="OrthoDB" id="10064100at2759"/>
<dbReference type="EMBL" id="PQIB02000003">
    <property type="protein sequence ID" value="RLN30868.1"/>
    <property type="molecule type" value="Genomic_DNA"/>
</dbReference>